<evidence type="ECO:0000313" key="1">
    <source>
        <dbReference type="EMBL" id="KAF2647279.1"/>
    </source>
</evidence>
<name>A0A6A6SHP2_9PLEO</name>
<dbReference type="EMBL" id="MU004643">
    <property type="protein sequence ID" value="KAF2647279.1"/>
    <property type="molecule type" value="Genomic_DNA"/>
</dbReference>
<feature type="non-terminal residue" evidence="1">
    <location>
        <position position="1"/>
    </location>
</feature>
<evidence type="ECO:0000313" key="2">
    <source>
        <dbReference type="Proteomes" id="UP000799324"/>
    </source>
</evidence>
<gene>
    <name evidence="1" type="ORF">K491DRAFT_550195</name>
</gene>
<dbReference type="InterPro" id="IPR053137">
    <property type="entry name" value="NLR-like"/>
</dbReference>
<reference evidence="1" key="1">
    <citation type="journal article" date="2020" name="Stud. Mycol.">
        <title>101 Dothideomycetes genomes: a test case for predicting lifestyles and emergence of pathogens.</title>
        <authorList>
            <person name="Haridas S."/>
            <person name="Albert R."/>
            <person name="Binder M."/>
            <person name="Bloem J."/>
            <person name="Labutti K."/>
            <person name="Salamov A."/>
            <person name="Andreopoulos B."/>
            <person name="Baker S."/>
            <person name="Barry K."/>
            <person name="Bills G."/>
            <person name="Bluhm B."/>
            <person name="Cannon C."/>
            <person name="Castanera R."/>
            <person name="Culley D."/>
            <person name="Daum C."/>
            <person name="Ezra D."/>
            <person name="Gonzalez J."/>
            <person name="Henrissat B."/>
            <person name="Kuo A."/>
            <person name="Liang C."/>
            <person name="Lipzen A."/>
            <person name="Lutzoni F."/>
            <person name="Magnuson J."/>
            <person name="Mondo S."/>
            <person name="Nolan M."/>
            <person name="Ohm R."/>
            <person name="Pangilinan J."/>
            <person name="Park H.-J."/>
            <person name="Ramirez L."/>
            <person name="Alfaro M."/>
            <person name="Sun H."/>
            <person name="Tritt A."/>
            <person name="Yoshinaga Y."/>
            <person name="Zwiers L.-H."/>
            <person name="Turgeon B."/>
            <person name="Goodwin S."/>
            <person name="Spatafora J."/>
            <person name="Crous P."/>
            <person name="Grigoriev I."/>
        </authorList>
    </citation>
    <scope>NUCLEOTIDE SEQUENCE</scope>
    <source>
        <strain evidence="1">CBS 122681</strain>
    </source>
</reference>
<dbReference type="InterPro" id="IPR011990">
    <property type="entry name" value="TPR-like_helical_dom_sf"/>
</dbReference>
<evidence type="ECO:0008006" key="3">
    <source>
        <dbReference type="Google" id="ProtNLM"/>
    </source>
</evidence>
<dbReference type="Pfam" id="PF13374">
    <property type="entry name" value="TPR_10"/>
    <property type="match status" value="2"/>
</dbReference>
<dbReference type="PANTHER" id="PTHR46082">
    <property type="entry name" value="ATP/GTP-BINDING PROTEIN-RELATED"/>
    <property type="match status" value="1"/>
</dbReference>
<dbReference type="OrthoDB" id="5986190at2759"/>
<protein>
    <recommendedName>
        <fullName evidence="3">Kinesin light chain</fullName>
    </recommendedName>
</protein>
<organism evidence="1 2">
    <name type="scientific">Lophiostoma macrostomum CBS 122681</name>
    <dbReference type="NCBI Taxonomy" id="1314788"/>
    <lineage>
        <taxon>Eukaryota</taxon>
        <taxon>Fungi</taxon>
        <taxon>Dikarya</taxon>
        <taxon>Ascomycota</taxon>
        <taxon>Pezizomycotina</taxon>
        <taxon>Dothideomycetes</taxon>
        <taxon>Pleosporomycetidae</taxon>
        <taxon>Pleosporales</taxon>
        <taxon>Lophiostomataceae</taxon>
        <taxon>Lophiostoma</taxon>
    </lineage>
</organism>
<dbReference type="PANTHER" id="PTHR46082:SF11">
    <property type="entry name" value="AAA+ ATPASE DOMAIN-CONTAINING PROTEIN-RELATED"/>
    <property type="match status" value="1"/>
</dbReference>
<accession>A0A6A6SHP2</accession>
<dbReference type="SUPFAM" id="SSF48452">
    <property type="entry name" value="TPR-like"/>
    <property type="match status" value="1"/>
</dbReference>
<sequence length="114" mass="12871">YLDKGVLKEALETCNRELSDIKEIYRETHFLIVDAKINVEGILQIQGEWGKAEKLGMEVMETHKTKLGADHPSTLTSMANLASTYRNQGRWEAAEALEVEVMETRKTKLGADHP</sequence>
<proteinExistence type="predicted"/>
<feature type="non-terminal residue" evidence="1">
    <location>
        <position position="114"/>
    </location>
</feature>
<dbReference type="Gene3D" id="1.25.40.10">
    <property type="entry name" value="Tetratricopeptide repeat domain"/>
    <property type="match status" value="1"/>
</dbReference>
<keyword evidence="2" id="KW-1185">Reference proteome</keyword>
<dbReference type="AlphaFoldDB" id="A0A6A6SHP2"/>
<dbReference type="Proteomes" id="UP000799324">
    <property type="component" value="Unassembled WGS sequence"/>
</dbReference>